<accession>A0A0N4U353</accession>
<evidence type="ECO:0000256" key="3">
    <source>
        <dbReference type="ARBA" id="ARBA00004841"/>
    </source>
</evidence>
<comment type="pathway">
    <text evidence="4">Glycan metabolism; heparan sulfate biosynthesis.</text>
</comment>
<comment type="similarity">
    <text evidence="5">Belongs to the D-glucuronyl C5-epimerase family.</text>
</comment>
<keyword evidence="18" id="KW-1185">Reference proteome</keyword>
<keyword evidence="11" id="KW-0413">Isomerase</keyword>
<sequence>MPYLQINNTNKMKYISCSVDGDKLLKCIADNNDIYFPFNKFLKRRFDLSGKYRKDDYFEWWTSYSKVRYPEFTHYDPKESFGHFASYNVETRDRVKCINGRYGLLLSIFLCSYILLYIFFYTLFIKGILRFALQHYSRNKTDDKRCVWLVNNKDSHALGKEPHESEWRFISRDLLVDINRAFLATNQRKMTILHSGDIRIMSITFRGRCVVREVRQSSSAHMEQFLTAADWFIKNQNERGGWHVPVDRWIAGKQLFLKAGWHSAMAQGHALSVLTRAYHVTKDMKYINAAAKALHLFKIVSVDGGVRNELFGHTWFEEYPTVPGTFVLNGFLYALIGLYDFSKLSNMYSNDTNELLNEGLKSLRALLPLYDTGSGSIYDLRHISLQSAPNLARWDYHSVHIYLLKWLYNIYNEDYLNKFAVRWTNYAMGNRAPHN</sequence>
<protein>
    <recommendedName>
        <fullName evidence="6">heparosan-N-sulfate-glucuronate 5-epimerase</fullName>
        <ecNumber evidence="6">5.1.3.17</ecNumber>
    </recommendedName>
</protein>
<keyword evidence="9 13" id="KW-1133">Transmembrane helix</keyword>
<comment type="subcellular location">
    <subcellularLocation>
        <location evidence="12">Endomembrane system</location>
        <topology evidence="12">Single-pass membrane protein</topology>
    </subcellularLocation>
    <subcellularLocation>
        <location evidence="2">Membrane</location>
        <topology evidence="2">Single-pass type II membrane protein</topology>
    </subcellularLocation>
</comment>
<feature type="domain" description="D-glucuronyl C5-epimerase C-terminal" evidence="14">
    <location>
        <begin position="236"/>
        <end position="424"/>
    </location>
</feature>
<dbReference type="InterPro" id="IPR010598">
    <property type="entry name" value="C5-epim_C"/>
</dbReference>
<evidence type="ECO:0000256" key="9">
    <source>
        <dbReference type="ARBA" id="ARBA00022989"/>
    </source>
</evidence>
<name>A0A0N4U353_DRAME</name>
<evidence type="ECO:0000256" key="1">
    <source>
        <dbReference type="ARBA" id="ARBA00000434"/>
    </source>
</evidence>
<dbReference type="STRING" id="318479.A0A0N4U353"/>
<dbReference type="GO" id="GO:0047464">
    <property type="term" value="F:heparosan-N-sulfate-glucuronate 5-epimerase activity"/>
    <property type="evidence" value="ECO:0007669"/>
    <property type="project" value="UniProtKB-EC"/>
</dbReference>
<dbReference type="PANTHER" id="PTHR13174:SF3">
    <property type="entry name" value="D-GLUCURONYL C5-EPIMERASE"/>
    <property type="match status" value="1"/>
</dbReference>
<reference evidence="19" key="1">
    <citation type="submission" date="2017-02" db="UniProtKB">
        <authorList>
            <consortium name="WormBaseParasite"/>
        </authorList>
    </citation>
    <scope>IDENTIFICATION</scope>
</reference>
<comment type="pathway">
    <text evidence="3">Glycan metabolism; heparin biosynthesis.</text>
</comment>
<keyword evidence="8" id="KW-0735">Signal-anchor</keyword>
<dbReference type="InterPro" id="IPR039721">
    <property type="entry name" value="C5-epimerase"/>
</dbReference>
<dbReference type="Pfam" id="PF06662">
    <property type="entry name" value="C5-epim_C"/>
    <property type="match status" value="1"/>
</dbReference>
<organism evidence="17 19">
    <name type="scientific">Dracunculus medinensis</name>
    <name type="common">Guinea worm</name>
    <dbReference type="NCBI Taxonomy" id="318479"/>
    <lineage>
        <taxon>Eukaryota</taxon>
        <taxon>Metazoa</taxon>
        <taxon>Ecdysozoa</taxon>
        <taxon>Nematoda</taxon>
        <taxon>Chromadorea</taxon>
        <taxon>Rhabditida</taxon>
        <taxon>Spirurina</taxon>
        <taxon>Dracunculoidea</taxon>
        <taxon>Dracunculidae</taxon>
        <taxon>Dracunculus</taxon>
    </lineage>
</organism>
<evidence type="ECO:0000256" key="2">
    <source>
        <dbReference type="ARBA" id="ARBA00004606"/>
    </source>
</evidence>
<dbReference type="Proteomes" id="UP000038040">
    <property type="component" value="Unplaced"/>
</dbReference>
<dbReference type="OrthoDB" id="5914444at2759"/>
<evidence type="ECO:0000313" key="16">
    <source>
        <dbReference type="EMBL" id="VDN55533.1"/>
    </source>
</evidence>
<dbReference type="UniPathway" id="UPA00862"/>
<comment type="catalytic activity">
    <reaction evidence="1">
        <text>[heparosan-N-sulfate](n) = [heparan-N-sulfate](n)</text>
        <dbReference type="Rhea" id="RHEA:20197"/>
        <dbReference type="Rhea" id="RHEA-COMP:9556"/>
        <dbReference type="Rhea" id="RHEA-COMP:9557"/>
        <dbReference type="ChEBI" id="CHEBI:58041"/>
        <dbReference type="ChEBI" id="CHEBI:58287"/>
        <dbReference type="EC" id="5.1.3.17"/>
    </reaction>
</comment>
<reference evidence="16 18" key="2">
    <citation type="submission" date="2018-11" db="EMBL/GenBank/DDBJ databases">
        <authorList>
            <consortium name="Pathogen Informatics"/>
        </authorList>
    </citation>
    <scope>NUCLEOTIDE SEQUENCE [LARGE SCALE GENOMIC DNA]</scope>
</reference>
<evidence type="ECO:0000256" key="5">
    <source>
        <dbReference type="ARBA" id="ARBA00005584"/>
    </source>
</evidence>
<dbReference type="Proteomes" id="UP000274756">
    <property type="component" value="Unassembled WGS sequence"/>
</dbReference>
<evidence type="ECO:0000256" key="11">
    <source>
        <dbReference type="ARBA" id="ARBA00023235"/>
    </source>
</evidence>
<evidence type="ECO:0000256" key="13">
    <source>
        <dbReference type="SAM" id="Phobius"/>
    </source>
</evidence>
<dbReference type="GO" id="GO:0030210">
    <property type="term" value="P:heparin proteoglycan biosynthetic process"/>
    <property type="evidence" value="ECO:0007669"/>
    <property type="project" value="UniProtKB-UniPathway"/>
</dbReference>
<proteinExistence type="inferred from homology"/>
<evidence type="ECO:0000256" key="4">
    <source>
        <dbReference type="ARBA" id="ARBA00005093"/>
    </source>
</evidence>
<feature type="domain" description="D-glucuronyl C5-epimerase beta-sandwich" evidence="15">
    <location>
        <begin position="151"/>
        <end position="208"/>
    </location>
</feature>
<dbReference type="EMBL" id="UYYG01001152">
    <property type="protein sequence ID" value="VDN55533.1"/>
    <property type="molecule type" value="Genomic_DNA"/>
</dbReference>
<dbReference type="AlphaFoldDB" id="A0A0N4U353"/>
<feature type="transmembrane region" description="Helical" evidence="13">
    <location>
        <begin position="102"/>
        <end position="124"/>
    </location>
</feature>
<dbReference type="Pfam" id="PF21174">
    <property type="entry name" value="Glce_b_sandwich"/>
    <property type="match status" value="1"/>
</dbReference>
<evidence type="ECO:0000313" key="17">
    <source>
        <dbReference type="Proteomes" id="UP000038040"/>
    </source>
</evidence>
<evidence type="ECO:0000259" key="15">
    <source>
        <dbReference type="Pfam" id="PF21174"/>
    </source>
</evidence>
<dbReference type="GO" id="GO:0005794">
    <property type="term" value="C:Golgi apparatus"/>
    <property type="evidence" value="ECO:0007669"/>
    <property type="project" value="TreeGrafter"/>
</dbReference>
<dbReference type="GO" id="GO:0015012">
    <property type="term" value="P:heparan sulfate proteoglycan biosynthetic process"/>
    <property type="evidence" value="ECO:0007669"/>
    <property type="project" value="InterPro"/>
</dbReference>
<evidence type="ECO:0000313" key="19">
    <source>
        <dbReference type="WBParaSite" id="DME_0000114601-mRNA-1"/>
    </source>
</evidence>
<evidence type="ECO:0000313" key="18">
    <source>
        <dbReference type="Proteomes" id="UP000274756"/>
    </source>
</evidence>
<evidence type="ECO:0000256" key="12">
    <source>
        <dbReference type="ARBA" id="ARBA00037847"/>
    </source>
</evidence>
<keyword evidence="7 13" id="KW-0812">Transmembrane</keyword>
<dbReference type="InterPro" id="IPR059154">
    <property type="entry name" value="Glce_b_sandwich"/>
</dbReference>
<keyword evidence="10 13" id="KW-0472">Membrane</keyword>
<evidence type="ECO:0000256" key="6">
    <source>
        <dbReference type="ARBA" id="ARBA00012087"/>
    </source>
</evidence>
<evidence type="ECO:0000256" key="8">
    <source>
        <dbReference type="ARBA" id="ARBA00022968"/>
    </source>
</evidence>
<evidence type="ECO:0000259" key="14">
    <source>
        <dbReference type="Pfam" id="PF06662"/>
    </source>
</evidence>
<gene>
    <name evidence="16" type="ORF">DME_LOCUS5506</name>
</gene>
<evidence type="ECO:0000256" key="10">
    <source>
        <dbReference type="ARBA" id="ARBA00023136"/>
    </source>
</evidence>
<dbReference type="PANTHER" id="PTHR13174">
    <property type="entry name" value="D-GLUCURONYL C5-EPIMERASE"/>
    <property type="match status" value="1"/>
</dbReference>
<dbReference type="EC" id="5.1.3.17" evidence="6"/>
<dbReference type="WBParaSite" id="DME_0000114601-mRNA-1">
    <property type="protein sequence ID" value="DME_0000114601-mRNA-1"/>
    <property type="gene ID" value="DME_0000114601"/>
</dbReference>
<evidence type="ECO:0000256" key="7">
    <source>
        <dbReference type="ARBA" id="ARBA00022692"/>
    </source>
</evidence>